<reference evidence="10 11" key="1">
    <citation type="journal article" date="2009" name="Appl. Environ. Microbiol.">
        <title>Three genomes from the phylum Acidobacteria provide insight into the lifestyles of these microorganisms in soils.</title>
        <authorList>
            <person name="Ward N.L."/>
            <person name="Challacombe J.F."/>
            <person name="Janssen P.H."/>
            <person name="Henrissat B."/>
            <person name="Coutinho P.M."/>
            <person name="Wu M."/>
            <person name="Xie G."/>
            <person name="Haft D.H."/>
            <person name="Sait M."/>
            <person name="Badger J."/>
            <person name="Barabote R.D."/>
            <person name="Bradley B."/>
            <person name="Brettin T.S."/>
            <person name="Brinkac L.M."/>
            <person name="Bruce D."/>
            <person name="Creasy T."/>
            <person name="Daugherty S.C."/>
            <person name="Davidsen T.M."/>
            <person name="DeBoy R.T."/>
            <person name="Detter J.C."/>
            <person name="Dodson R.J."/>
            <person name="Durkin A.S."/>
            <person name="Ganapathy A."/>
            <person name="Gwinn-Giglio M."/>
            <person name="Han C.S."/>
            <person name="Khouri H."/>
            <person name="Kiss H."/>
            <person name="Kothari S.P."/>
            <person name="Madupu R."/>
            <person name="Nelson K.E."/>
            <person name="Nelson W.C."/>
            <person name="Paulsen I."/>
            <person name="Penn K."/>
            <person name="Ren Q."/>
            <person name="Rosovitz M.J."/>
            <person name="Selengut J.D."/>
            <person name="Shrivastava S."/>
            <person name="Sullivan S.A."/>
            <person name="Tapia R."/>
            <person name="Thompson L.S."/>
            <person name="Watkins K.L."/>
            <person name="Yang Q."/>
            <person name="Yu C."/>
            <person name="Zafar N."/>
            <person name="Zhou L."/>
            <person name="Kuske C.R."/>
        </authorList>
    </citation>
    <scope>NUCLEOTIDE SEQUENCE [LARGE SCALE GENOMIC DNA]</scope>
    <source>
        <strain evidence="10 11">Ellin345</strain>
    </source>
</reference>
<evidence type="ECO:0000256" key="7">
    <source>
        <dbReference type="ARBA" id="ARBA00023143"/>
    </source>
</evidence>
<keyword evidence="7" id="KW-0975">Bacterial flagellum</keyword>
<dbReference type="GO" id="GO:0071973">
    <property type="term" value="P:bacterial-type flagellum-dependent cell motility"/>
    <property type="evidence" value="ECO:0007669"/>
    <property type="project" value="InterPro"/>
</dbReference>
<accession>Q1IMH4</accession>
<evidence type="ECO:0000256" key="2">
    <source>
        <dbReference type="ARBA" id="ARBA00004117"/>
    </source>
</evidence>
<keyword evidence="10" id="KW-0282">Flagellum</keyword>
<dbReference type="PANTHER" id="PTHR34933">
    <property type="entry name" value="FLAGELLAR L-RING PROTEIN"/>
    <property type="match status" value="1"/>
</dbReference>
<keyword evidence="6" id="KW-0472">Membrane</keyword>
<comment type="subcellular location">
    <subcellularLocation>
        <location evidence="2">Bacterial flagellum basal body</location>
    </subcellularLocation>
    <subcellularLocation>
        <location evidence="3">Cell outer membrane</location>
    </subcellularLocation>
</comment>
<gene>
    <name evidence="10" type="ordered locus">Acid345_2925</name>
</gene>
<dbReference type="STRING" id="204669.Acid345_2925"/>
<dbReference type="PANTHER" id="PTHR34933:SF1">
    <property type="entry name" value="FLAGELLAR L-RING PROTEIN"/>
    <property type="match status" value="1"/>
</dbReference>
<evidence type="ECO:0000256" key="3">
    <source>
        <dbReference type="ARBA" id="ARBA00004442"/>
    </source>
</evidence>
<evidence type="ECO:0000313" key="11">
    <source>
        <dbReference type="Proteomes" id="UP000002432"/>
    </source>
</evidence>
<evidence type="ECO:0000256" key="9">
    <source>
        <dbReference type="SAM" id="SignalP"/>
    </source>
</evidence>
<dbReference type="InterPro" id="IPR000527">
    <property type="entry name" value="Flag_Lring"/>
</dbReference>
<keyword evidence="10" id="KW-0966">Cell projection</keyword>
<evidence type="ECO:0000256" key="4">
    <source>
        <dbReference type="ARBA" id="ARBA00006929"/>
    </source>
</evidence>
<protein>
    <submittedName>
        <fullName evidence="10">Flagellar L-ring protein</fullName>
    </submittedName>
</protein>
<dbReference type="eggNOG" id="COG2063">
    <property type="taxonomic scope" value="Bacteria"/>
</dbReference>
<comment type="function">
    <text evidence="1">Assembles around the rod to form the L-ring and probably protects the motor/basal body from shearing forces during rotation.</text>
</comment>
<dbReference type="Pfam" id="PF02107">
    <property type="entry name" value="FlgH"/>
    <property type="match status" value="1"/>
</dbReference>
<dbReference type="PRINTS" id="PR01008">
    <property type="entry name" value="FLGLRINGFLGH"/>
</dbReference>
<dbReference type="GO" id="GO:0009279">
    <property type="term" value="C:cell outer membrane"/>
    <property type="evidence" value="ECO:0007669"/>
    <property type="project" value="UniProtKB-SubCell"/>
</dbReference>
<proteinExistence type="inferred from homology"/>
<dbReference type="GO" id="GO:0009427">
    <property type="term" value="C:bacterial-type flagellum basal body, distal rod, L ring"/>
    <property type="evidence" value="ECO:0007669"/>
    <property type="project" value="InterPro"/>
</dbReference>
<keyword evidence="10" id="KW-0969">Cilium</keyword>
<dbReference type="AlphaFoldDB" id="Q1IMH4"/>
<dbReference type="EnsemblBacteria" id="ABF41926">
    <property type="protein sequence ID" value="ABF41926"/>
    <property type="gene ID" value="Acid345_2925"/>
</dbReference>
<dbReference type="HOGENOM" id="CLU_069313_1_0_0"/>
<sequence>MSMRKIKYAGVPFAFALWLLILGAVVSQAHAEKREKDKNPLQRYMATLPAQETGALPAKTTGSLWTDESPLFMIANDLKARRVHDIVTIAVSESTLAQATGDVTSQRDYAGNSAITALGGHVSTGGVNPLFAASSSTSLKGKGASNSQSTLRTTLAAEVVAVMTNGNMVVEARRSVKMNNELRTVILRGVVRPGDISPSNVVSSAALANLEIEMKGKGVVSDGTRPNNLGIRWLWKVLGF</sequence>
<keyword evidence="8" id="KW-0998">Cell outer membrane</keyword>
<evidence type="ECO:0000256" key="8">
    <source>
        <dbReference type="ARBA" id="ARBA00023237"/>
    </source>
</evidence>
<evidence type="ECO:0000256" key="1">
    <source>
        <dbReference type="ARBA" id="ARBA00002591"/>
    </source>
</evidence>
<feature type="chain" id="PRO_5004191434" evidence="9">
    <location>
        <begin position="32"/>
        <end position="240"/>
    </location>
</feature>
<keyword evidence="11" id="KW-1185">Reference proteome</keyword>
<organism evidence="10 11">
    <name type="scientific">Koribacter versatilis (strain Ellin345)</name>
    <dbReference type="NCBI Taxonomy" id="204669"/>
    <lineage>
        <taxon>Bacteria</taxon>
        <taxon>Pseudomonadati</taxon>
        <taxon>Acidobacteriota</taxon>
        <taxon>Terriglobia</taxon>
        <taxon>Terriglobales</taxon>
        <taxon>Candidatus Korobacteraceae</taxon>
        <taxon>Candidatus Korobacter</taxon>
    </lineage>
</organism>
<evidence type="ECO:0000313" key="10">
    <source>
        <dbReference type="EMBL" id="ABF41926.1"/>
    </source>
</evidence>
<comment type="similarity">
    <text evidence="4">Belongs to the FlgH family.</text>
</comment>
<dbReference type="EMBL" id="CP000360">
    <property type="protein sequence ID" value="ABF41926.1"/>
    <property type="molecule type" value="Genomic_DNA"/>
</dbReference>
<keyword evidence="5 9" id="KW-0732">Signal</keyword>
<feature type="signal peptide" evidence="9">
    <location>
        <begin position="1"/>
        <end position="31"/>
    </location>
</feature>
<dbReference type="GO" id="GO:0003774">
    <property type="term" value="F:cytoskeletal motor activity"/>
    <property type="evidence" value="ECO:0007669"/>
    <property type="project" value="InterPro"/>
</dbReference>
<name>Q1IMH4_KORVE</name>
<evidence type="ECO:0000256" key="5">
    <source>
        <dbReference type="ARBA" id="ARBA00022729"/>
    </source>
</evidence>
<evidence type="ECO:0000256" key="6">
    <source>
        <dbReference type="ARBA" id="ARBA00023136"/>
    </source>
</evidence>
<dbReference type="KEGG" id="aba:Acid345_2925"/>
<dbReference type="Proteomes" id="UP000002432">
    <property type="component" value="Chromosome"/>
</dbReference>